<evidence type="ECO:0000256" key="8">
    <source>
        <dbReference type="RuleBase" id="RU003376"/>
    </source>
</evidence>
<evidence type="ECO:0000256" key="2">
    <source>
        <dbReference type="ARBA" id="ARBA00010581"/>
    </source>
</evidence>
<evidence type="ECO:0000259" key="10">
    <source>
        <dbReference type="PROSITE" id="PS50253"/>
    </source>
</evidence>
<feature type="domain" description="Heme-copper oxidase subunit III family profile" evidence="10">
    <location>
        <begin position="29"/>
        <end position="205"/>
    </location>
</feature>
<dbReference type="Proteomes" id="UP000800303">
    <property type="component" value="Unassembled WGS sequence"/>
</dbReference>
<keyword evidence="6" id="KW-0560">Oxidoreductase</keyword>
<dbReference type="InterPro" id="IPR024791">
    <property type="entry name" value="Cyt_c/ubiquinol_Oxase_su3"/>
</dbReference>
<comment type="subcellular location">
    <subcellularLocation>
        <location evidence="1 8">Cell membrane</location>
        <topology evidence="1 8">Multi-pass membrane protein</topology>
    </subcellularLocation>
</comment>
<feature type="transmembrane region" description="Helical" evidence="9">
    <location>
        <begin position="179"/>
        <end position="203"/>
    </location>
</feature>
<dbReference type="InterPro" id="IPR035973">
    <property type="entry name" value="Cyt_c_oxidase_su3-like_sf"/>
</dbReference>
<evidence type="ECO:0000256" key="6">
    <source>
        <dbReference type="ARBA" id="ARBA00023002"/>
    </source>
</evidence>
<keyword evidence="7 9" id="KW-0472">Membrane</keyword>
<reference evidence="11 12" key="1">
    <citation type="submission" date="2020-01" db="EMBL/GenBank/DDBJ databases">
        <title>Polyphasic characterisation and genomic insights into a novel alkali tolerant bacterium VR-M41.</title>
        <authorList>
            <person name="Vemuluri V.R."/>
        </authorList>
    </citation>
    <scope>NUCLEOTIDE SEQUENCE [LARGE SCALE GENOMIC DNA]</scope>
    <source>
        <strain evidence="11 12">VR-M41</strain>
    </source>
</reference>
<evidence type="ECO:0000256" key="5">
    <source>
        <dbReference type="ARBA" id="ARBA00022989"/>
    </source>
</evidence>
<feature type="transmembrane region" description="Helical" evidence="9">
    <location>
        <begin position="100"/>
        <end position="120"/>
    </location>
</feature>
<keyword evidence="3" id="KW-1003">Cell membrane</keyword>
<dbReference type="Pfam" id="PF00510">
    <property type="entry name" value="COX3"/>
    <property type="match status" value="1"/>
</dbReference>
<gene>
    <name evidence="11" type="ORF">GYN08_21335</name>
</gene>
<evidence type="ECO:0000256" key="1">
    <source>
        <dbReference type="ARBA" id="ARBA00004651"/>
    </source>
</evidence>
<evidence type="ECO:0000256" key="4">
    <source>
        <dbReference type="ARBA" id="ARBA00022692"/>
    </source>
</evidence>
<evidence type="ECO:0000256" key="9">
    <source>
        <dbReference type="SAM" id="Phobius"/>
    </source>
</evidence>
<sequence>MAQSPAHGTDHHDHHHAAGHHDPQDIKLLGFWIFLVTDVILFATLFATFIVLRGGTDGFETGAELFNMTGVIAETFLLLTSSFTSGLAVLAMHQNKVKPMITWLVVTGLLGAGFLALELIEFVELVHEGATLQTSAYWSSFFTLVGTHGVHVTIGIGWMISIIIQILRRGLNSDTKGKVTVFSLYWHFLDAVWIFLLSIVYLMEVM</sequence>
<keyword evidence="4 8" id="KW-0812">Transmembrane</keyword>
<dbReference type="InterPro" id="IPR000298">
    <property type="entry name" value="Cyt_c_oxidase-like_su3"/>
</dbReference>
<comment type="caution">
    <text evidence="11">The sequence shown here is derived from an EMBL/GenBank/DDBJ whole genome shotgun (WGS) entry which is preliminary data.</text>
</comment>
<organism evidence="11 12">
    <name type="scientific">Saccharibacillus alkalitolerans</name>
    <dbReference type="NCBI Taxonomy" id="2705290"/>
    <lineage>
        <taxon>Bacteria</taxon>
        <taxon>Bacillati</taxon>
        <taxon>Bacillota</taxon>
        <taxon>Bacilli</taxon>
        <taxon>Bacillales</taxon>
        <taxon>Paenibacillaceae</taxon>
        <taxon>Saccharibacillus</taxon>
    </lineage>
</organism>
<dbReference type="InterPro" id="IPR033946">
    <property type="entry name" value="Ubiquinol_oxase_su3_dom"/>
</dbReference>
<evidence type="ECO:0000313" key="11">
    <source>
        <dbReference type="EMBL" id="NGZ77841.1"/>
    </source>
</evidence>
<dbReference type="Gene3D" id="1.20.120.80">
    <property type="entry name" value="Cytochrome c oxidase, subunit III, four-helix bundle"/>
    <property type="match status" value="1"/>
</dbReference>
<dbReference type="EMBL" id="JAAFGS010000011">
    <property type="protein sequence ID" value="NGZ77841.1"/>
    <property type="molecule type" value="Genomic_DNA"/>
</dbReference>
<dbReference type="PROSITE" id="PS50253">
    <property type="entry name" value="COX3"/>
    <property type="match status" value="1"/>
</dbReference>
<comment type="similarity">
    <text evidence="2 8">Belongs to the cytochrome c oxidase subunit 3 family.</text>
</comment>
<feature type="transmembrane region" description="Helical" evidence="9">
    <location>
        <begin position="140"/>
        <end position="167"/>
    </location>
</feature>
<feature type="transmembrane region" description="Helical" evidence="9">
    <location>
        <begin position="72"/>
        <end position="93"/>
    </location>
</feature>
<keyword evidence="12" id="KW-1185">Reference proteome</keyword>
<dbReference type="PANTHER" id="PTHR11403:SF2">
    <property type="entry name" value="CYTOCHROME BO(3) UBIQUINOL OXIDASE SUBUNIT 3"/>
    <property type="match status" value="1"/>
</dbReference>
<evidence type="ECO:0000256" key="3">
    <source>
        <dbReference type="ARBA" id="ARBA00022475"/>
    </source>
</evidence>
<evidence type="ECO:0000313" key="12">
    <source>
        <dbReference type="Proteomes" id="UP000800303"/>
    </source>
</evidence>
<protein>
    <submittedName>
        <fullName evidence="11">Cytochrome (Ubi)quinol oxidase subunit III</fullName>
    </submittedName>
</protein>
<feature type="transmembrane region" description="Helical" evidence="9">
    <location>
        <begin position="29"/>
        <end position="52"/>
    </location>
</feature>
<dbReference type="CDD" id="cd02863">
    <property type="entry name" value="Ubiquinol_oxidase_III"/>
    <property type="match status" value="1"/>
</dbReference>
<accession>A0ABX0FA70</accession>
<dbReference type="PANTHER" id="PTHR11403">
    <property type="entry name" value="CYTOCHROME C OXIDASE SUBUNIT III"/>
    <property type="match status" value="1"/>
</dbReference>
<name>A0ABX0FA70_9BACL</name>
<evidence type="ECO:0000256" key="7">
    <source>
        <dbReference type="ARBA" id="ARBA00023136"/>
    </source>
</evidence>
<dbReference type="RefSeq" id="WP_166279028.1">
    <property type="nucleotide sequence ID" value="NZ_JAAFGS010000011.1"/>
</dbReference>
<proteinExistence type="inferred from homology"/>
<keyword evidence="5 9" id="KW-1133">Transmembrane helix</keyword>
<dbReference type="SUPFAM" id="SSF81452">
    <property type="entry name" value="Cytochrome c oxidase subunit III-like"/>
    <property type="match status" value="1"/>
</dbReference>
<dbReference type="InterPro" id="IPR013833">
    <property type="entry name" value="Cyt_c_oxidase_su3_a-hlx"/>
</dbReference>